<keyword evidence="2" id="KW-0812">Transmembrane</keyword>
<evidence type="ECO:0000313" key="5">
    <source>
        <dbReference type="Proteomes" id="UP000249542"/>
    </source>
</evidence>
<feature type="coiled-coil region" evidence="1">
    <location>
        <begin position="391"/>
        <end position="420"/>
    </location>
</feature>
<name>A0A2W7I195_9FLAO</name>
<feature type="domain" description="HTH luxR-type" evidence="3">
    <location>
        <begin position="553"/>
        <end position="610"/>
    </location>
</feature>
<dbReference type="RefSeq" id="WP_111541466.1">
    <property type="nucleotide sequence ID" value="NZ_QKYV01000006.1"/>
</dbReference>
<dbReference type="Gene3D" id="1.25.40.10">
    <property type="entry name" value="Tetratricopeptide repeat domain"/>
    <property type="match status" value="2"/>
</dbReference>
<comment type="caution">
    <text evidence="4">The sequence shown here is derived from an EMBL/GenBank/DDBJ whole genome shotgun (WGS) entry which is preliminary data.</text>
</comment>
<evidence type="ECO:0000313" key="4">
    <source>
        <dbReference type="EMBL" id="PZW39035.1"/>
    </source>
</evidence>
<keyword evidence="2" id="KW-1133">Transmembrane helix</keyword>
<gene>
    <name evidence="4" type="ORF">LX95_02175</name>
</gene>
<dbReference type="SUPFAM" id="SSF48452">
    <property type="entry name" value="TPR-like"/>
    <property type="match status" value="2"/>
</dbReference>
<dbReference type="SMART" id="SM00421">
    <property type="entry name" value="HTH_LUXR"/>
    <property type="match status" value="1"/>
</dbReference>
<dbReference type="Pfam" id="PF13181">
    <property type="entry name" value="TPR_8"/>
    <property type="match status" value="1"/>
</dbReference>
<dbReference type="InterPro" id="IPR019734">
    <property type="entry name" value="TPR_rpt"/>
</dbReference>
<dbReference type="GO" id="GO:0006355">
    <property type="term" value="P:regulation of DNA-templated transcription"/>
    <property type="evidence" value="ECO:0007669"/>
    <property type="project" value="InterPro"/>
</dbReference>
<dbReference type="AlphaFoldDB" id="A0A2W7I195"/>
<keyword evidence="2" id="KW-0472">Membrane</keyword>
<dbReference type="Gene3D" id="1.10.10.10">
    <property type="entry name" value="Winged helix-like DNA-binding domain superfamily/Winged helix DNA-binding domain"/>
    <property type="match status" value="1"/>
</dbReference>
<evidence type="ECO:0000256" key="1">
    <source>
        <dbReference type="SAM" id="Coils"/>
    </source>
</evidence>
<proteinExistence type="predicted"/>
<dbReference type="InterPro" id="IPR036388">
    <property type="entry name" value="WH-like_DNA-bd_sf"/>
</dbReference>
<sequence>MKSLLPVLFFLAQQLLFCQHLSKSEADHVFNIQLNTFKKVFAHPRQAKITVDSLIKNTNLSWPDSLKANNYNIKGSYFTTVGKQDSAVYYFEKNISLLDTTKLIYPRMINNLGVVLKKKGDYKRAFYWIDTGIGIARRQNNQKALQLLYGLKSTCYARLQNYPLAIEYQKMAIEIIEKNNLTNDAIYIEYHNLANLYMNVENYKIAIEMYEDLLPKIKTVGLMDTYYLTALNLSNSYIGAQQLSRADSLIGVTRPKIQEYGDPNIISYSKELKALVLEKNENFEEAVIIYQRVFEKALKINNERLYTIAYNYLGLLENLGQHEKAEQLVLKMLAYENTKEDSQFGILAQLEFYKKAKEYLKENDKKSYDELLLRTIELQDSLQRMNDGLVEKQLELEYENKAHKNKNMQLEQQLMSTNVKFWLTFGGLSSLIVLSFLGYKRSRRNHQLKVEKIKTFKQEQHLLAEKLQQEKEINQLKIKKIEKQKAEMLALTAEQSKIQQKYSTILDKLDGTTQQKILQELKEITRGDEYWDVIKEKFLSINPHFINQLKSRVPRITSTQIDFCALIKMRLSNKEIAKVLGVTHESVISRKYRLKKKFNLEKETDFTRFIEDL</sequence>
<feature type="transmembrane region" description="Helical" evidence="2">
    <location>
        <begin position="421"/>
        <end position="439"/>
    </location>
</feature>
<keyword evidence="1" id="KW-0175">Coiled coil</keyword>
<dbReference type="InterPro" id="IPR000792">
    <property type="entry name" value="Tscrpt_reg_LuxR_C"/>
</dbReference>
<dbReference type="SUPFAM" id="SSF46894">
    <property type="entry name" value="C-terminal effector domain of the bipartite response regulators"/>
    <property type="match status" value="1"/>
</dbReference>
<keyword evidence="5" id="KW-1185">Reference proteome</keyword>
<dbReference type="Proteomes" id="UP000249542">
    <property type="component" value="Unassembled WGS sequence"/>
</dbReference>
<reference evidence="4 5" key="1">
    <citation type="submission" date="2018-06" db="EMBL/GenBank/DDBJ databases">
        <title>Genomic Encyclopedia of Archaeal and Bacterial Type Strains, Phase II (KMG-II): from individual species to whole genera.</title>
        <authorList>
            <person name="Goeker M."/>
        </authorList>
    </citation>
    <scope>NUCLEOTIDE SEQUENCE [LARGE SCALE GENOMIC DNA]</scope>
    <source>
        <strain evidence="4 5">DSM 15361</strain>
    </source>
</reference>
<organism evidence="4 5">
    <name type="scientific">Mesonia algae</name>
    <dbReference type="NCBI Taxonomy" id="213248"/>
    <lineage>
        <taxon>Bacteria</taxon>
        <taxon>Pseudomonadati</taxon>
        <taxon>Bacteroidota</taxon>
        <taxon>Flavobacteriia</taxon>
        <taxon>Flavobacteriales</taxon>
        <taxon>Flavobacteriaceae</taxon>
        <taxon>Mesonia</taxon>
    </lineage>
</organism>
<evidence type="ECO:0000256" key="2">
    <source>
        <dbReference type="SAM" id="Phobius"/>
    </source>
</evidence>
<dbReference type="GO" id="GO:0003677">
    <property type="term" value="F:DNA binding"/>
    <property type="evidence" value="ECO:0007669"/>
    <property type="project" value="InterPro"/>
</dbReference>
<dbReference type="InterPro" id="IPR011990">
    <property type="entry name" value="TPR-like_helical_dom_sf"/>
</dbReference>
<dbReference type="SMART" id="SM00028">
    <property type="entry name" value="TPR"/>
    <property type="match status" value="4"/>
</dbReference>
<protein>
    <submittedName>
        <fullName evidence="4">Tetratricopeptide repeat protein</fullName>
    </submittedName>
</protein>
<dbReference type="EMBL" id="QKYV01000006">
    <property type="protein sequence ID" value="PZW39035.1"/>
    <property type="molecule type" value="Genomic_DNA"/>
</dbReference>
<feature type="coiled-coil region" evidence="1">
    <location>
        <begin position="459"/>
        <end position="501"/>
    </location>
</feature>
<dbReference type="InterPro" id="IPR016032">
    <property type="entry name" value="Sig_transdc_resp-reg_C-effctor"/>
</dbReference>
<accession>A0A2W7I195</accession>
<evidence type="ECO:0000259" key="3">
    <source>
        <dbReference type="SMART" id="SM00421"/>
    </source>
</evidence>